<evidence type="ECO:0000259" key="10">
    <source>
        <dbReference type="PROSITE" id="PS50263"/>
    </source>
</evidence>
<feature type="transmembrane region" description="Helical" evidence="9">
    <location>
        <begin position="127"/>
        <end position="145"/>
    </location>
</feature>
<evidence type="ECO:0000313" key="11">
    <source>
        <dbReference type="EMBL" id="MCO5977447.1"/>
    </source>
</evidence>
<dbReference type="PANTHER" id="PTHR38686">
    <property type="entry name" value="APOLIPOPROTEIN N-ACYLTRANSFERASE"/>
    <property type="match status" value="1"/>
</dbReference>
<sequence length="516" mass="55767">MKPVSSEASGRWPAWGWALLPAAGALLTASTAPLGAWFLQLPALAVLACAVGRLAPRRAALAGWLFGLGWLVSSLWWLYISMHDFGGLAPPLAGAAVLLLAAFLSLYLAAAMAAVARWRTGRHAVDALLYTGAWLLAELARASWFTGFPWAAPGYAHTDGLLAPLAPWLGVYGLTAVAALWGGLWGQGRALWRTSGGRALAVLAVALPLAAALAPSDFTRPTGQISVSLLQPNVPQDIKFDPNRLAGNMLALREQVLAAPGQLVLTPESVLAVPQSDLDPVYWQSLIQPFTRGDRAVLMGTFLGDNDRGYVNSMIGVSAATLQAGQAYSYGKRHLLPFGEFIPPGFRWFVDLMHIPLADQARGQSEAPFEVGGQRVRPLICYEDLFGEDFADSLAGPQSPTVLANASNLAWFGRWMMQDQHLQFSRMRAMEFQRPLVRSTNTGATAAIDHRGVVTARLPAWTPGRLDVIVEGREGVTPYAAWLARWHLLPLWLTGLLCALPALLTRQRQSNRLPQP</sequence>
<dbReference type="HAMAP" id="MF_01148">
    <property type="entry name" value="Lnt"/>
    <property type="match status" value="1"/>
</dbReference>
<evidence type="ECO:0000256" key="3">
    <source>
        <dbReference type="ARBA" id="ARBA00022475"/>
    </source>
</evidence>
<keyword evidence="8 9" id="KW-0012">Acyltransferase</keyword>
<accession>A0ABT1BMJ4</accession>
<evidence type="ECO:0000256" key="7">
    <source>
        <dbReference type="ARBA" id="ARBA00023136"/>
    </source>
</evidence>
<evidence type="ECO:0000256" key="9">
    <source>
        <dbReference type="HAMAP-Rule" id="MF_01148"/>
    </source>
</evidence>
<comment type="catalytic activity">
    <reaction evidence="9">
        <text>N-terminal S-1,2-diacyl-sn-glyceryl-L-cysteinyl-[lipoprotein] + a glycerophospholipid = N-acyl-S-1,2-diacyl-sn-glyceryl-L-cysteinyl-[lipoprotein] + a 2-acyl-sn-glycero-3-phospholipid + H(+)</text>
        <dbReference type="Rhea" id="RHEA:48228"/>
        <dbReference type="Rhea" id="RHEA-COMP:14681"/>
        <dbReference type="Rhea" id="RHEA-COMP:14684"/>
        <dbReference type="ChEBI" id="CHEBI:15378"/>
        <dbReference type="ChEBI" id="CHEBI:136912"/>
        <dbReference type="ChEBI" id="CHEBI:140656"/>
        <dbReference type="ChEBI" id="CHEBI:140657"/>
        <dbReference type="ChEBI" id="CHEBI:140660"/>
        <dbReference type="EC" id="2.3.1.269"/>
    </reaction>
</comment>
<comment type="caution">
    <text evidence="11">The sequence shown here is derived from an EMBL/GenBank/DDBJ whole genome shotgun (WGS) entry which is preliminary data.</text>
</comment>
<name>A0ABT1BMJ4_9BURK</name>
<evidence type="ECO:0000256" key="1">
    <source>
        <dbReference type="ARBA" id="ARBA00004651"/>
    </source>
</evidence>
<evidence type="ECO:0000313" key="12">
    <source>
        <dbReference type="Proteomes" id="UP001204851"/>
    </source>
</evidence>
<dbReference type="InterPro" id="IPR045378">
    <property type="entry name" value="LNT_N"/>
</dbReference>
<feature type="transmembrane region" description="Helical" evidence="9">
    <location>
        <begin position="12"/>
        <end position="30"/>
    </location>
</feature>
<keyword evidence="6 9" id="KW-1133">Transmembrane helix</keyword>
<organism evidence="11 12">
    <name type="scientific">Ideonella oryzae</name>
    <dbReference type="NCBI Taxonomy" id="2937441"/>
    <lineage>
        <taxon>Bacteria</taxon>
        <taxon>Pseudomonadati</taxon>
        <taxon>Pseudomonadota</taxon>
        <taxon>Betaproteobacteria</taxon>
        <taxon>Burkholderiales</taxon>
        <taxon>Sphaerotilaceae</taxon>
        <taxon>Ideonella</taxon>
    </lineage>
</organism>
<evidence type="ECO:0000256" key="4">
    <source>
        <dbReference type="ARBA" id="ARBA00022679"/>
    </source>
</evidence>
<comment type="similarity">
    <text evidence="2 9">Belongs to the CN hydrolase family. Apolipoprotein N-acyltransferase subfamily.</text>
</comment>
<dbReference type="Proteomes" id="UP001204851">
    <property type="component" value="Unassembled WGS sequence"/>
</dbReference>
<gene>
    <name evidence="9 11" type="primary">lnt</name>
    <name evidence="11" type="ORF">M0L44_12065</name>
</gene>
<feature type="transmembrane region" description="Helical" evidence="9">
    <location>
        <begin position="61"/>
        <end position="80"/>
    </location>
</feature>
<comment type="function">
    <text evidence="9">Catalyzes the phospholipid dependent N-acylation of the N-terminal cysteine of apolipoprotein, the last step in lipoprotein maturation.</text>
</comment>
<dbReference type="Pfam" id="PF20154">
    <property type="entry name" value="LNT_N"/>
    <property type="match status" value="1"/>
</dbReference>
<dbReference type="EMBL" id="JAMXMC010000006">
    <property type="protein sequence ID" value="MCO5977447.1"/>
    <property type="molecule type" value="Genomic_DNA"/>
</dbReference>
<evidence type="ECO:0000256" key="5">
    <source>
        <dbReference type="ARBA" id="ARBA00022692"/>
    </source>
</evidence>
<feature type="transmembrane region" description="Helical" evidence="9">
    <location>
        <begin position="197"/>
        <end position="214"/>
    </location>
</feature>
<protein>
    <recommendedName>
        <fullName evidence="9">Apolipoprotein N-acyltransferase</fullName>
        <shortName evidence="9">ALP N-acyltransferase</shortName>
        <ecNumber evidence="9">2.3.1.269</ecNumber>
    </recommendedName>
</protein>
<comment type="pathway">
    <text evidence="9">Protein modification; lipoprotein biosynthesis (N-acyl transfer).</text>
</comment>
<dbReference type="Gene3D" id="3.60.110.10">
    <property type="entry name" value="Carbon-nitrogen hydrolase"/>
    <property type="match status" value="1"/>
</dbReference>
<keyword evidence="7 9" id="KW-0472">Membrane</keyword>
<dbReference type="NCBIfam" id="TIGR00546">
    <property type="entry name" value="lnt"/>
    <property type="match status" value="1"/>
</dbReference>
<reference evidence="11 12" key="1">
    <citation type="submission" date="2022-06" db="EMBL/GenBank/DDBJ databases">
        <title>Ideonella sp. NS12-5 Genome sequencing and assembly.</title>
        <authorList>
            <person name="Jung Y."/>
        </authorList>
    </citation>
    <scope>NUCLEOTIDE SEQUENCE [LARGE SCALE GENOMIC DNA]</scope>
    <source>
        <strain evidence="11 12">NS12-5</strain>
    </source>
</reference>
<dbReference type="InterPro" id="IPR004563">
    <property type="entry name" value="Apolipo_AcylTrfase"/>
</dbReference>
<proteinExistence type="inferred from homology"/>
<keyword evidence="3 9" id="KW-1003">Cell membrane</keyword>
<dbReference type="RefSeq" id="WP_252769945.1">
    <property type="nucleotide sequence ID" value="NZ_JAMXMC010000006.1"/>
</dbReference>
<keyword evidence="5 9" id="KW-0812">Transmembrane</keyword>
<dbReference type="PROSITE" id="PS50263">
    <property type="entry name" value="CN_HYDROLASE"/>
    <property type="match status" value="1"/>
</dbReference>
<evidence type="ECO:0000256" key="8">
    <source>
        <dbReference type="ARBA" id="ARBA00023315"/>
    </source>
</evidence>
<dbReference type="Pfam" id="PF00795">
    <property type="entry name" value="CN_hydrolase"/>
    <property type="match status" value="1"/>
</dbReference>
<keyword evidence="4 9" id="KW-0808">Transferase</keyword>
<dbReference type="InterPro" id="IPR003010">
    <property type="entry name" value="C-N_Hydrolase"/>
</dbReference>
<dbReference type="EC" id="2.3.1.269" evidence="9"/>
<feature type="transmembrane region" description="Helical" evidence="9">
    <location>
        <begin position="92"/>
        <end position="115"/>
    </location>
</feature>
<feature type="transmembrane region" description="Helical" evidence="9">
    <location>
        <begin position="165"/>
        <end position="185"/>
    </location>
</feature>
<dbReference type="InterPro" id="IPR036526">
    <property type="entry name" value="C-N_Hydrolase_sf"/>
</dbReference>
<dbReference type="CDD" id="cd07571">
    <property type="entry name" value="ALP_N-acyl_transferase"/>
    <property type="match status" value="1"/>
</dbReference>
<feature type="domain" description="CN hydrolase" evidence="10">
    <location>
        <begin position="230"/>
        <end position="472"/>
    </location>
</feature>
<keyword evidence="12" id="KW-1185">Reference proteome</keyword>
<dbReference type="SUPFAM" id="SSF56317">
    <property type="entry name" value="Carbon-nitrogen hydrolase"/>
    <property type="match status" value="1"/>
</dbReference>
<evidence type="ECO:0000256" key="6">
    <source>
        <dbReference type="ARBA" id="ARBA00022989"/>
    </source>
</evidence>
<dbReference type="PANTHER" id="PTHR38686:SF1">
    <property type="entry name" value="APOLIPOPROTEIN N-ACYLTRANSFERASE"/>
    <property type="match status" value="1"/>
</dbReference>
<comment type="subcellular location">
    <subcellularLocation>
        <location evidence="1 9">Cell membrane</location>
        <topology evidence="1 9">Multi-pass membrane protein</topology>
    </subcellularLocation>
</comment>
<evidence type="ECO:0000256" key="2">
    <source>
        <dbReference type="ARBA" id="ARBA00010065"/>
    </source>
</evidence>